<dbReference type="PANTHER" id="PTHR30055:SF119">
    <property type="entry name" value="NALC"/>
    <property type="match status" value="1"/>
</dbReference>
<dbReference type="Gene3D" id="1.10.357.10">
    <property type="entry name" value="Tetracycline Repressor, domain 2"/>
    <property type="match status" value="1"/>
</dbReference>
<dbReference type="SUPFAM" id="SSF48498">
    <property type="entry name" value="Tetracyclin repressor-like, C-terminal domain"/>
    <property type="match status" value="1"/>
</dbReference>
<dbReference type="GO" id="GO:0000976">
    <property type="term" value="F:transcription cis-regulatory region binding"/>
    <property type="evidence" value="ECO:0007669"/>
    <property type="project" value="TreeGrafter"/>
</dbReference>
<dbReference type="InterPro" id="IPR050109">
    <property type="entry name" value="HTH-type_TetR-like_transc_reg"/>
</dbReference>
<dbReference type="PRINTS" id="PR00455">
    <property type="entry name" value="HTHTETR"/>
</dbReference>
<dbReference type="RefSeq" id="WP_111881323.1">
    <property type="nucleotide sequence ID" value="NZ_CBCSGC010000179.1"/>
</dbReference>
<dbReference type="FunFam" id="1.10.10.60:FF:000141">
    <property type="entry name" value="TetR family transcriptional regulator"/>
    <property type="match status" value="1"/>
</dbReference>
<evidence type="ECO:0000256" key="3">
    <source>
        <dbReference type="ARBA" id="ARBA00023163"/>
    </source>
</evidence>
<protein>
    <submittedName>
        <fullName evidence="7">TetR family transcriptional regulator</fullName>
    </submittedName>
</protein>
<dbReference type="EMBL" id="QLTA01000057">
    <property type="protein sequence ID" value="RAR75997.1"/>
    <property type="molecule type" value="Genomic_DNA"/>
</dbReference>
<keyword evidence="3" id="KW-0804">Transcription</keyword>
<dbReference type="PANTHER" id="PTHR30055">
    <property type="entry name" value="HTH-TYPE TRANSCRIPTIONAL REGULATOR RUTR"/>
    <property type="match status" value="1"/>
</dbReference>
<sequence length="228" mass="25133">MKVRTQARREAILEVASEVFLEFGYERASIAEIIKRIGGSKSTIYGYFPSKEALFLAVAHAAGERHMESALAEVAAYDGSNLRPTLTHFSEKLLEFLCSEEAVAAHRMVLGEAGNSDIGRLFYEAGPQRGLTLIADLARQAMARGQLRREDPAIVARYFGALVNAEYQHRWFFRDLPPVTRAQIRRSAERAVTAFLRAFALGEHAQEAAPPPAPPKRDSAKAAPPPAK</sequence>
<dbReference type="Pfam" id="PF00440">
    <property type="entry name" value="TetR_N"/>
    <property type="match status" value="1"/>
</dbReference>
<proteinExistence type="predicted"/>
<evidence type="ECO:0000256" key="1">
    <source>
        <dbReference type="ARBA" id="ARBA00023015"/>
    </source>
</evidence>
<dbReference type="InterPro" id="IPR039536">
    <property type="entry name" value="TetR_C_Proteobacteria"/>
</dbReference>
<evidence type="ECO:0000256" key="4">
    <source>
        <dbReference type="PROSITE-ProRule" id="PRU00335"/>
    </source>
</evidence>
<dbReference type="Gene3D" id="1.10.10.60">
    <property type="entry name" value="Homeodomain-like"/>
    <property type="match status" value="1"/>
</dbReference>
<dbReference type="SUPFAM" id="SSF46689">
    <property type="entry name" value="Homeodomain-like"/>
    <property type="match status" value="1"/>
</dbReference>
<gene>
    <name evidence="7" type="ORF">AX018_10579</name>
</gene>
<dbReference type="Pfam" id="PF14246">
    <property type="entry name" value="TetR_C_7"/>
    <property type="match status" value="1"/>
</dbReference>
<evidence type="ECO:0000313" key="7">
    <source>
        <dbReference type="EMBL" id="RAR75997.1"/>
    </source>
</evidence>
<keyword evidence="2 4" id="KW-0238">DNA-binding</keyword>
<dbReference type="InterPro" id="IPR036271">
    <property type="entry name" value="Tet_transcr_reg_TetR-rel_C_sf"/>
</dbReference>
<evidence type="ECO:0000313" key="8">
    <source>
        <dbReference type="Proteomes" id="UP000248856"/>
    </source>
</evidence>
<dbReference type="OrthoDB" id="8535430at2"/>
<accession>A0A328YZK2</accession>
<feature type="region of interest" description="Disordered" evidence="5">
    <location>
        <begin position="205"/>
        <end position="228"/>
    </location>
</feature>
<keyword evidence="1" id="KW-0805">Transcription regulation</keyword>
<evidence type="ECO:0000259" key="6">
    <source>
        <dbReference type="PROSITE" id="PS50977"/>
    </source>
</evidence>
<reference evidence="7 8" key="1">
    <citation type="submission" date="2018-06" db="EMBL/GenBank/DDBJ databases">
        <title>Genomic Encyclopedia of Archaeal and Bacterial Type Strains, Phase II (KMG-II): from individual species to whole genera.</title>
        <authorList>
            <person name="Goeker M."/>
        </authorList>
    </citation>
    <scope>NUCLEOTIDE SEQUENCE [LARGE SCALE GENOMIC DNA]</scope>
    <source>
        <strain evidence="7 8">CFPB 3232</strain>
    </source>
</reference>
<dbReference type="GO" id="GO:0003700">
    <property type="term" value="F:DNA-binding transcription factor activity"/>
    <property type="evidence" value="ECO:0007669"/>
    <property type="project" value="TreeGrafter"/>
</dbReference>
<dbReference type="InterPro" id="IPR001647">
    <property type="entry name" value="HTH_TetR"/>
</dbReference>
<comment type="caution">
    <text evidence="7">The sequence shown here is derived from an EMBL/GenBank/DDBJ whole genome shotgun (WGS) entry which is preliminary data.</text>
</comment>
<dbReference type="AlphaFoldDB" id="A0A328YZK2"/>
<dbReference type="PROSITE" id="PS50977">
    <property type="entry name" value="HTH_TETR_2"/>
    <property type="match status" value="1"/>
</dbReference>
<organism evidence="7 8">
    <name type="scientific">Paracidovorax anthurii</name>
    <dbReference type="NCBI Taxonomy" id="78229"/>
    <lineage>
        <taxon>Bacteria</taxon>
        <taxon>Pseudomonadati</taxon>
        <taxon>Pseudomonadota</taxon>
        <taxon>Betaproteobacteria</taxon>
        <taxon>Burkholderiales</taxon>
        <taxon>Comamonadaceae</taxon>
        <taxon>Paracidovorax</taxon>
    </lineage>
</organism>
<feature type="domain" description="HTH tetR-type" evidence="6">
    <location>
        <begin position="6"/>
        <end position="66"/>
    </location>
</feature>
<dbReference type="InterPro" id="IPR009057">
    <property type="entry name" value="Homeodomain-like_sf"/>
</dbReference>
<dbReference type="Proteomes" id="UP000248856">
    <property type="component" value="Unassembled WGS sequence"/>
</dbReference>
<feature type="DNA-binding region" description="H-T-H motif" evidence="4">
    <location>
        <begin position="29"/>
        <end position="48"/>
    </location>
</feature>
<keyword evidence="8" id="KW-1185">Reference proteome</keyword>
<evidence type="ECO:0000256" key="2">
    <source>
        <dbReference type="ARBA" id="ARBA00023125"/>
    </source>
</evidence>
<evidence type="ECO:0000256" key="5">
    <source>
        <dbReference type="SAM" id="MobiDB-lite"/>
    </source>
</evidence>
<name>A0A328YZK2_9BURK</name>